<keyword evidence="3" id="KW-1185">Reference proteome</keyword>
<comment type="caution">
    <text evidence="2">The sequence shown here is derived from an EMBL/GenBank/DDBJ whole genome shotgun (WGS) entry which is preliminary data.</text>
</comment>
<dbReference type="AlphaFoldDB" id="A0A437JV71"/>
<evidence type="ECO:0000313" key="3">
    <source>
        <dbReference type="Proteomes" id="UP000288178"/>
    </source>
</evidence>
<sequence>MGPQGAGAVVALSVLPDLVQGLPVLAWSLADGQFPGLLWHFATASPADEPLLPALVHTVSHHLHCTGHSAVVAGVVTAAAVAARWRHAWVLAGWWLHIVIDVFTHSADFYPVPVLYPLTMRGFDGLAWNTPWFQAANYAALAVAGLWLWRTRARRCSSGS</sequence>
<dbReference type="EMBL" id="SACT01000004">
    <property type="protein sequence ID" value="RVT51141.1"/>
    <property type="molecule type" value="Genomic_DNA"/>
</dbReference>
<evidence type="ECO:0008006" key="4">
    <source>
        <dbReference type="Google" id="ProtNLM"/>
    </source>
</evidence>
<reference evidence="2 3" key="1">
    <citation type="submission" date="2019-01" db="EMBL/GenBank/DDBJ databases">
        <authorList>
            <person name="Chen W.-M."/>
        </authorList>
    </citation>
    <scope>NUCLEOTIDE SEQUENCE [LARGE SCALE GENOMIC DNA]</scope>
    <source>
        <strain evidence="2 3">ICH-3</strain>
    </source>
</reference>
<dbReference type="OrthoDB" id="9811877at2"/>
<feature type="transmembrane region" description="Helical" evidence="1">
    <location>
        <begin position="89"/>
        <end position="112"/>
    </location>
</feature>
<organism evidence="2 3">
    <name type="scientific">Rubrivivax albus</name>
    <dbReference type="NCBI Taxonomy" id="2499835"/>
    <lineage>
        <taxon>Bacteria</taxon>
        <taxon>Pseudomonadati</taxon>
        <taxon>Pseudomonadota</taxon>
        <taxon>Betaproteobacteria</taxon>
        <taxon>Burkholderiales</taxon>
        <taxon>Sphaerotilaceae</taxon>
        <taxon>Rubrivivax</taxon>
    </lineage>
</organism>
<keyword evidence="1" id="KW-0812">Transmembrane</keyword>
<proteinExistence type="predicted"/>
<feature type="transmembrane region" description="Helical" evidence="1">
    <location>
        <begin position="61"/>
        <end position="82"/>
    </location>
</feature>
<accession>A0A437JV71</accession>
<feature type="transmembrane region" description="Helical" evidence="1">
    <location>
        <begin position="132"/>
        <end position="149"/>
    </location>
</feature>
<name>A0A437JV71_9BURK</name>
<evidence type="ECO:0000256" key="1">
    <source>
        <dbReference type="SAM" id="Phobius"/>
    </source>
</evidence>
<evidence type="ECO:0000313" key="2">
    <source>
        <dbReference type="EMBL" id="RVT51141.1"/>
    </source>
</evidence>
<protein>
    <recommendedName>
        <fullName evidence="4">Metal-dependent hydrolase</fullName>
    </recommendedName>
</protein>
<keyword evidence="1" id="KW-1133">Transmembrane helix</keyword>
<gene>
    <name evidence="2" type="ORF">ENE75_14845</name>
</gene>
<dbReference type="Proteomes" id="UP000288178">
    <property type="component" value="Unassembled WGS sequence"/>
</dbReference>
<keyword evidence="1" id="KW-0472">Membrane</keyword>